<evidence type="ECO:0000256" key="1">
    <source>
        <dbReference type="ARBA" id="ARBA00004141"/>
    </source>
</evidence>
<dbReference type="CDD" id="cd15040">
    <property type="entry name" value="7tmB2_Adhesion"/>
    <property type="match status" value="1"/>
</dbReference>
<dbReference type="PANTHER" id="PTHR47767">
    <property type="entry name" value="ADHESION G PROTEIN-COUPLED RECEPTOR G7"/>
    <property type="match status" value="1"/>
</dbReference>
<evidence type="ECO:0008006" key="12">
    <source>
        <dbReference type="Google" id="ProtNLM"/>
    </source>
</evidence>
<dbReference type="InterPro" id="IPR057244">
    <property type="entry name" value="GAIN_B"/>
</dbReference>
<feature type="domain" description="G-protein coupled receptors family 2 profile 2" evidence="9">
    <location>
        <begin position="2092"/>
        <end position="2359"/>
    </location>
</feature>
<comment type="caution">
    <text evidence="10">The sequence shown here is derived from an EMBL/GenBank/DDBJ whole genome shotgun (WGS) entry which is preliminary data.</text>
</comment>
<dbReference type="Pfam" id="PF01825">
    <property type="entry name" value="GPS"/>
    <property type="match status" value="1"/>
</dbReference>
<evidence type="ECO:0000313" key="10">
    <source>
        <dbReference type="EMBL" id="CAK8694485.1"/>
    </source>
</evidence>
<dbReference type="PROSITE" id="PS50221">
    <property type="entry name" value="GAIN_B"/>
    <property type="match status" value="1"/>
</dbReference>
<dbReference type="InterPro" id="IPR000832">
    <property type="entry name" value="GPCR_2_secretin-like"/>
</dbReference>
<name>A0ABP0GW48_CLALP</name>
<keyword evidence="4 7" id="KW-0472">Membrane</keyword>
<dbReference type="Proteomes" id="UP001642483">
    <property type="component" value="Unassembled WGS sequence"/>
</dbReference>
<dbReference type="InterPro" id="IPR000203">
    <property type="entry name" value="GPS"/>
</dbReference>
<dbReference type="Gene3D" id="2.60.220.50">
    <property type="match status" value="1"/>
</dbReference>
<keyword evidence="5" id="KW-1015">Disulfide bond</keyword>
<dbReference type="SMART" id="SM00303">
    <property type="entry name" value="GPS"/>
    <property type="match status" value="1"/>
</dbReference>
<protein>
    <recommendedName>
        <fullName evidence="12">VWFD domain-containing protein</fullName>
    </recommendedName>
</protein>
<comment type="subcellular location">
    <subcellularLocation>
        <location evidence="1">Membrane</location>
        <topology evidence="1">Multi-pass membrane protein</topology>
    </subcellularLocation>
</comment>
<evidence type="ECO:0000256" key="3">
    <source>
        <dbReference type="ARBA" id="ARBA00022989"/>
    </source>
</evidence>
<dbReference type="Pfam" id="PF00002">
    <property type="entry name" value="7tm_2"/>
    <property type="match status" value="1"/>
</dbReference>
<feature type="transmembrane region" description="Helical" evidence="7">
    <location>
        <begin position="2159"/>
        <end position="2179"/>
    </location>
</feature>
<dbReference type="InterPro" id="IPR017981">
    <property type="entry name" value="GPCR_2-like_7TM"/>
</dbReference>
<evidence type="ECO:0000256" key="7">
    <source>
        <dbReference type="SAM" id="Phobius"/>
    </source>
</evidence>
<feature type="compositionally biased region" description="Polar residues" evidence="6">
    <location>
        <begin position="2382"/>
        <end position="2396"/>
    </location>
</feature>
<accession>A0ABP0GW48</accession>
<feature type="transmembrane region" description="Helical" evidence="7">
    <location>
        <begin position="2128"/>
        <end position="2147"/>
    </location>
</feature>
<reference evidence="10 11" key="1">
    <citation type="submission" date="2024-02" db="EMBL/GenBank/DDBJ databases">
        <authorList>
            <person name="Daric V."/>
            <person name="Darras S."/>
        </authorList>
    </citation>
    <scope>NUCLEOTIDE SEQUENCE [LARGE SCALE GENOMIC DNA]</scope>
</reference>
<evidence type="ECO:0000256" key="4">
    <source>
        <dbReference type="ARBA" id="ARBA00023136"/>
    </source>
</evidence>
<evidence type="ECO:0000259" key="8">
    <source>
        <dbReference type="PROSITE" id="PS50221"/>
    </source>
</evidence>
<feature type="transmembrane region" description="Helical" evidence="7">
    <location>
        <begin position="2200"/>
        <end position="2223"/>
    </location>
</feature>
<feature type="region of interest" description="Disordered" evidence="6">
    <location>
        <begin position="2382"/>
        <end position="2411"/>
    </location>
</feature>
<dbReference type="Gene3D" id="2.10.25.10">
    <property type="entry name" value="Laminin"/>
    <property type="match status" value="1"/>
</dbReference>
<evidence type="ECO:0000256" key="6">
    <source>
        <dbReference type="SAM" id="MobiDB-lite"/>
    </source>
</evidence>
<dbReference type="EMBL" id="CAWYQH010000141">
    <property type="protein sequence ID" value="CAK8694485.1"/>
    <property type="molecule type" value="Genomic_DNA"/>
</dbReference>
<dbReference type="InterPro" id="IPR053066">
    <property type="entry name" value="ADGR_G7"/>
</dbReference>
<evidence type="ECO:0000259" key="9">
    <source>
        <dbReference type="PROSITE" id="PS50261"/>
    </source>
</evidence>
<feature type="transmembrane region" description="Helical" evidence="7">
    <location>
        <begin position="2090"/>
        <end position="2116"/>
    </location>
</feature>
<feature type="transmembrane region" description="Helical" evidence="7">
    <location>
        <begin position="2258"/>
        <end position="2281"/>
    </location>
</feature>
<proteinExistence type="predicted"/>
<feature type="domain" description="GAIN-B" evidence="8">
    <location>
        <begin position="1928"/>
        <end position="2087"/>
    </location>
</feature>
<dbReference type="PROSITE" id="PS50261">
    <property type="entry name" value="G_PROTEIN_RECEP_F2_4"/>
    <property type="match status" value="1"/>
</dbReference>
<organism evidence="10 11">
    <name type="scientific">Clavelina lepadiformis</name>
    <name type="common">Light-bulb sea squirt</name>
    <name type="synonym">Ascidia lepadiformis</name>
    <dbReference type="NCBI Taxonomy" id="159417"/>
    <lineage>
        <taxon>Eukaryota</taxon>
        <taxon>Metazoa</taxon>
        <taxon>Chordata</taxon>
        <taxon>Tunicata</taxon>
        <taxon>Ascidiacea</taxon>
        <taxon>Aplousobranchia</taxon>
        <taxon>Clavelinidae</taxon>
        <taxon>Clavelina</taxon>
    </lineage>
</organism>
<keyword evidence="2 7" id="KW-0812">Transmembrane</keyword>
<evidence type="ECO:0000256" key="2">
    <source>
        <dbReference type="ARBA" id="ARBA00022692"/>
    </source>
</evidence>
<feature type="transmembrane region" description="Helical" evidence="7">
    <location>
        <begin position="2338"/>
        <end position="2357"/>
    </location>
</feature>
<evidence type="ECO:0000256" key="5">
    <source>
        <dbReference type="ARBA" id="ARBA00023157"/>
    </source>
</evidence>
<keyword evidence="3 7" id="KW-1133">Transmembrane helix</keyword>
<feature type="transmembrane region" description="Helical" evidence="7">
    <location>
        <begin position="2305"/>
        <end position="2326"/>
    </location>
</feature>
<gene>
    <name evidence="10" type="ORF">CVLEPA_LOCUS27851</name>
</gene>
<dbReference type="Gene3D" id="1.20.1070.10">
    <property type="entry name" value="Rhodopsin 7-helix transmembrane proteins"/>
    <property type="match status" value="1"/>
</dbReference>
<sequence length="2411" mass="268778">MVIAIGYICLHRLFLFINAKGLKQQKKKVDRSMNKFSVCLFLLVLATSNKVFTLEIPSPDLLPGINFTSTGFQPEPIANIVCYEGFNMFSKDPTSALGTNVAFTNNIAARYCQNGEICASIDLVRGHGNNSLIDGMLPRLPYMLDYYEYRFCVDAQEAGNYSCEVFPPWFPFRPVQDVNPETCSYRLCYNNTCNDFTNLCRDPLSDALQLLPGCSLSTILKDGFDCLAPWIGEFPFEDEILCRSRLDSSVACMLQFLSKCFEGNCPTLFGPATFFYQILPPQVFTISSLDDFLGLLLVPTDSRDLIYDLVCPVAGAPVPETIHHLLEMAENISVVIQNPICDKYILNDLIEWGLDALMSVYEADNHTEVCQLVTNIKTRVLDAWEKRCNKTAAIGLLGTLMGSINSDDVILTSLTQDLNPTALSSALDTIEYFLENFELPNCNGGQQLCYQGINVFSTDLNTTIYTNDVLESNIAARYCQNGQICASYNLMHMYSATYPFNSTFGQGPSMKIDYYEYRFCVNATEAKSYSCGVFPSSIPFGNLVQNLPKNGFANCTYEFCYTDECNNFTNLCPDSSVGALQLLPRCSLSTILNDGFDCLAPWIGEFPFEDEILCRSRLDSSVACMFQFLSKCLEGNCPTLFDPAAFFYQILPPQVFTISSLDDFLGLLLVPTDSRDLIYDLVCPVPGAPVPETIHHLLEMAENISVVIENPICDKYILNDLIEWGLDALNGIYEANNHTEFCQVFTTIKTRALGAWKNRCNRAVVTDLLVSLLDSIDSNDPILSSLKEIFNPATLSHAIDVVEKFVVNLQIPNCFADIDECQVYDDLCGELKCFNTIGSYQCLYGHVLEISLTNLTYTSDLSNLQSNAATSLLKVVLPLLQEIYGEFVEILGFEEGSIVVIYEVFNGDRTAEFVLKMYTAWAEQRPMQSMIFSGPPELRATSNTSQLICNLGMRRFTSDRNAILSESISQQICPPGYFCGLFKYLQVVSLDSFFVFAEYGLCIAPDEVANFTCDKTHQLMRTPALLSHIEDDAINLGSNCTFYSCEDDNCNKFSNLSTCHKAFENDVLILPNCTVTKVLDDGFDCLVPYLSGYPFEQQFLCRNIVDSSISCLSELLSGCLEGQCLSTLALLIEDVLQGNISQLNSLEAILLRFDVSLNVSETVYNLTCPGPAMSAPEVVIGLLPNFLNETIEIENLVCDDYFVHDILHWGIDALMSILRTESHAEFCQTVMTFKDRAINAWHNRCRESAVIDAVEFRLNEAEEATSDEQVLLLYLKNVLDHEVMSTILDIVVEFFEELEIPFCSKDMERLVCNLGSKIFTANKADIIINSTRAKTCYPGQICGLIKIFSPDMSLHDNSISIDILQQSLYTEFGLCIDSNPVENITCQHLASNASLSYLQSIESAFYDSSSEHFGELNCTLETCNKQSCNNFSDPLLMCDEMYQNDILVLPNCPLQYGLSEAFGCLDSFFGGYPFGQQSMCRSTVDSSIFCLLQRFAYCLNGSCSSVFGPRELIHLLLMATEDGTDGRGILELNSLGSLLAQFELQSNLSEAIYSTICRVANSSLPEPVAYLISSIENSTLALYSPICDEYFLRDVIQWAIDTLREVYRASNHQEFCVTMMSFKNRTLIAWQERCNDSASIDLITYWMNSAQDYYSSLILRHTLTSEVLTEAFKTIENFFQQWEVPNCGETPVETCDRQCGENARCTRSEAVEECVCEELHKGDPEISCRSFCHNQTLSHNGETYIFNEVWSGQIAYSEEKCENNGRSPASALCLNSQLTDLIVVECNTTVAAVLSFFPAEMVELITEEVVESFSRNLELVTSEGSLTESETKSVINAVTAIAESEVKEISSGAWLSLISAADVVTESLEGVQSSDAEEEKDNLLPVLEQLTSKVILPKNVSSLNIETNSFIASILRVDLQSAGATSRSTSQASFPNITIDITIPGLNTSSTIAATVTIPLEALQQALLSPEFNQQLITFYYKSLTLFTSQLNATSPLAVSFGSSVVVQNLVQPIIIQYTGQSYTVGERQTDNPLEVERTIIECRFWDFSANDWSSDGCCLDHTQFPPVCQCNHLTNFALLVARDVVPNDVALAIFSDVGCILSIVALIVTVILHLVQGERRKLQSTQIFVNICCNLIAVYVIFVAGIEYTGNSEACTLVTALLHYFLLTTWSWMATYSYEIYMGLVKVFRQGDDSYLVKAYVLAYGVPLLVVGITLGITVGYVDVNDASLIVTCSGDNLFATSSYRADNMCWLKGYPLYFGFLLPVGIALLMNLLFFFLVLRKVVWAKSEVTSTADKLNATQRMWISLTLFSTMGISWIFGYFMLISTDPTYSLVMSWIFTLTSATQGLLIFVMTCVRYREMRKRWTGSIVRAQRSLRDKFSQSGSYDVATTSGKEQSTDIELESTSRVAE</sequence>
<keyword evidence="11" id="KW-1185">Reference proteome</keyword>
<dbReference type="InterPro" id="IPR046338">
    <property type="entry name" value="GAIN_dom_sf"/>
</dbReference>
<evidence type="ECO:0000313" key="11">
    <source>
        <dbReference type="Proteomes" id="UP001642483"/>
    </source>
</evidence>